<feature type="domain" description="HTH araC/xylS-type" evidence="16">
    <location>
        <begin position="881"/>
        <end position="980"/>
    </location>
</feature>
<dbReference type="Pfam" id="PF00512">
    <property type="entry name" value="HisKA"/>
    <property type="match status" value="1"/>
</dbReference>
<keyword evidence="5" id="KW-0547">Nucleotide-binding</keyword>
<dbReference type="Gene3D" id="3.30.565.10">
    <property type="entry name" value="Histidine kinase-like ATPase, C-terminal domain"/>
    <property type="match status" value="1"/>
</dbReference>
<keyword evidence="15" id="KW-0732">Signal</keyword>
<dbReference type="Proteomes" id="UP000185207">
    <property type="component" value="Unassembled WGS sequence"/>
</dbReference>
<dbReference type="InterPro" id="IPR009057">
    <property type="entry name" value="Homeodomain-like_sf"/>
</dbReference>
<dbReference type="EC" id="2.7.13.3" evidence="2"/>
<evidence type="ECO:0000256" key="14">
    <source>
        <dbReference type="SAM" id="Phobius"/>
    </source>
</evidence>
<dbReference type="CDD" id="cd17574">
    <property type="entry name" value="REC_OmpR"/>
    <property type="match status" value="1"/>
</dbReference>
<dbReference type="PANTHER" id="PTHR43547:SF2">
    <property type="entry name" value="HYBRID SIGNAL TRANSDUCTION HISTIDINE KINASE C"/>
    <property type="match status" value="1"/>
</dbReference>
<dbReference type="SUPFAM" id="SSF47384">
    <property type="entry name" value="Homodimeric domain of signal transducing histidine kinase"/>
    <property type="match status" value="1"/>
</dbReference>
<evidence type="ECO:0000256" key="12">
    <source>
        <dbReference type="PROSITE-ProRule" id="PRU00169"/>
    </source>
</evidence>
<keyword evidence="10" id="KW-0238">DNA-binding</keyword>
<evidence type="ECO:0000259" key="16">
    <source>
        <dbReference type="PROSITE" id="PS01124"/>
    </source>
</evidence>
<feature type="transmembrane region" description="Helical" evidence="14">
    <location>
        <begin position="357"/>
        <end position="375"/>
    </location>
</feature>
<feature type="coiled-coil region" evidence="13">
    <location>
        <begin position="410"/>
        <end position="452"/>
    </location>
</feature>
<keyword evidence="4" id="KW-0808">Transferase</keyword>
<dbReference type="Pfam" id="PF00072">
    <property type="entry name" value="Response_reg"/>
    <property type="match status" value="1"/>
</dbReference>
<comment type="catalytic activity">
    <reaction evidence="1">
        <text>ATP + protein L-histidine = ADP + protein N-phospho-L-histidine.</text>
        <dbReference type="EC" id="2.7.13.3"/>
    </reaction>
</comment>
<keyword evidence="8" id="KW-0902">Two-component regulatory system</keyword>
<feature type="transmembrane region" description="Helical" evidence="14">
    <location>
        <begin position="387"/>
        <end position="408"/>
    </location>
</feature>
<feature type="transmembrane region" description="Helical" evidence="14">
    <location>
        <begin position="332"/>
        <end position="350"/>
    </location>
</feature>
<evidence type="ECO:0000256" key="3">
    <source>
        <dbReference type="ARBA" id="ARBA00022553"/>
    </source>
</evidence>
<feature type="transmembrane region" description="Helical" evidence="14">
    <location>
        <begin position="262"/>
        <end position="284"/>
    </location>
</feature>
<evidence type="ECO:0000256" key="5">
    <source>
        <dbReference type="ARBA" id="ARBA00022741"/>
    </source>
</evidence>
<dbReference type="PRINTS" id="PR00344">
    <property type="entry name" value="BCTRLSENSOR"/>
</dbReference>
<dbReference type="InterPro" id="IPR003594">
    <property type="entry name" value="HATPase_dom"/>
</dbReference>
<evidence type="ECO:0000256" key="11">
    <source>
        <dbReference type="ARBA" id="ARBA00023163"/>
    </source>
</evidence>
<evidence type="ECO:0000313" key="19">
    <source>
        <dbReference type="EMBL" id="SIO01604.1"/>
    </source>
</evidence>
<evidence type="ECO:0000313" key="20">
    <source>
        <dbReference type="Proteomes" id="UP000185207"/>
    </source>
</evidence>
<evidence type="ECO:0000256" key="2">
    <source>
        <dbReference type="ARBA" id="ARBA00012438"/>
    </source>
</evidence>
<keyword evidence="14" id="KW-1133">Transmembrane helix</keyword>
<dbReference type="InterPro" id="IPR001789">
    <property type="entry name" value="Sig_transdc_resp-reg_receiver"/>
</dbReference>
<keyword evidence="7" id="KW-0067">ATP-binding</keyword>
<keyword evidence="11" id="KW-0804">Transcription</keyword>
<evidence type="ECO:0000256" key="7">
    <source>
        <dbReference type="ARBA" id="ARBA00022840"/>
    </source>
</evidence>
<dbReference type="SMART" id="SM00387">
    <property type="entry name" value="HATPase_c"/>
    <property type="match status" value="1"/>
</dbReference>
<gene>
    <name evidence="19" type="ORF">SAMN05444409_1608</name>
</gene>
<dbReference type="SUPFAM" id="SSF52172">
    <property type="entry name" value="CheY-like"/>
    <property type="match status" value="1"/>
</dbReference>
<reference evidence="20" key="1">
    <citation type="submission" date="2016-11" db="EMBL/GenBank/DDBJ databases">
        <authorList>
            <person name="Varghese N."/>
            <person name="Submissions S."/>
        </authorList>
    </citation>
    <scope>NUCLEOTIDE SEQUENCE [LARGE SCALE GENOMIC DNA]</scope>
    <source>
        <strain evidence="20">DSM 27623</strain>
    </source>
</reference>
<dbReference type="SMART" id="SM00342">
    <property type="entry name" value="HTH_ARAC"/>
    <property type="match status" value="1"/>
</dbReference>
<dbReference type="GO" id="GO:0043565">
    <property type="term" value="F:sequence-specific DNA binding"/>
    <property type="evidence" value="ECO:0007669"/>
    <property type="project" value="InterPro"/>
</dbReference>
<evidence type="ECO:0000256" key="6">
    <source>
        <dbReference type="ARBA" id="ARBA00022777"/>
    </source>
</evidence>
<feature type="chain" id="PRO_5013065674" description="histidine kinase" evidence="15">
    <location>
        <begin position="25"/>
        <end position="980"/>
    </location>
</feature>
<proteinExistence type="predicted"/>
<dbReference type="SMART" id="SM00448">
    <property type="entry name" value="REC"/>
    <property type="match status" value="1"/>
</dbReference>
<dbReference type="InterPro" id="IPR003661">
    <property type="entry name" value="HisK_dim/P_dom"/>
</dbReference>
<dbReference type="InterPro" id="IPR004358">
    <property type="entry name" value="Sig_transdc_His_kin-like_C"/>
</dbReference>
<feature type="domain" description="Response regulatory" evidence="18">
    <location>
        <begin position="734"/>
        <end position="849"/>
    </location>
</feature>
<dbReference type="InterPro" id="IPR018060">
    <property type="entry name" value="HTH_AraC"/>
</dbReference>
<dbReference type="InterPro" id="IPR005467">
    <property type="entry name" value="His_kinase_dom"/>
</dbReference>
<keyword evidence="20" id="KW-1185">Reference proteome</keyword>
<keyword evidence="14" id="KW-0472">Membrane</keyword>
<feature type="transmembrane region" description="Helical" evidence="14">
    <location>
        <begin position="233"/>
        <end position="250"/>
    </location>
</feature>
<dbReference type="SUPFAM" id="SSF55874">
    <property type="entry name" value="ATPase domain of HSP90 chaperone/DNA topoisomerase II/histidine kinase"/>
    <property type="match status" value="1"/>
</dbReference>
<evidence type="ECO:0000256" key="8">
    <source>
        <dbReference type="ARBA" id="ARBA00023012"/>
    </source>
</evidence>
<evidence type="ECO:0000256" key="13">
    <source>
        <dbReference type="SAM" id="Coils"/>
    </source>
</evidence>
<evidence type="ECO:0000256" key="15">
    <source>
        <dbReference type="SAM" id="SignalP"/>
    </source>
</evidence>
<organism evidence="19 20">
    <name type="scientific">Epilithonimonas zeae</name>
    <dbReference type="NCBI Taxonomy" id="1416779"/>
    <lineage>
        <taxon>Bacteria</taxon>
        <taxon>Pseudomonadati</taxon>
        <taxon>Bacteroidota</taxon>
        <taxon>Flavobacteriia</taxon>
        <taxon>Flavobacteriales</taxon>
        <taxon>Weeksellaceae</taxon>
        <taxon>Chryseobacterium group</taxon>
        <taxon>Epilithonimonas</taxon>
    </lineage>
</organism>
<keyword evidence="14" id="KW-0812">Transmembrane</keyword>
<evidence type="ECO:0000256" key="4">
    <source>
        <dbReference type="ARBA" id="ARBA00022679"/>
    </source>
</evidence>
<dbReference type="Gene3D" id="1.10.10.60">
    <property type="entry name" value="Homeodomain-like"/>
    <property type="match status" value="1"/>
</dbReference>
<dbReference type="InterPro" id="IPR018062">
    <property type="entry name" value="HTH_AraC-typ_CS"/>
</dbReference>
<dbReference type="PANTHER" id="PTHR43547">
    <property type="entry name" value="TWO-COMPONENT HISTIDINE KINASE"/>
    <property type="match status" value="1"/>
</dbReference>
<dbReference type="STRING" id="1416779.SAMN05444409_1608"/>
<keyword evidence="9" id="KW-0805">Transcription regulation</keyword>
<dbReference type="FunFam" id="3.30.565.10:FF:000037">
    <property type="entry name" value="Hybrid sensor histidine kinase/response regulator"/>
    <property type="match status" value="1"/>
</dbReference>
<dbReference type="SMART" id="SM00388">
    <property type="entry name" value="HisKA"/>
    <property type="match status" value="1"/>
</dbReference>
<dbReference type="Pfam" id="PF02518">
    <property type="entry name" value="HATPase_c"/>
    <property type="match status" value="1"/>
</dbReference>
<dbReference type="GO" id="GO:0003700">
    <property type="term" value="F:DNA-binding transcription factor activity"/>
    <property type="evidence" value="ECO:0007669"/>
    <property type="project" value="InterPro"/>
</dbReference>
<feature type="domain" description="Histidine kinase" evidence="17">
    <location>
        <begin position="480"/>
        <end position="697"/>
    </location>
</feature>
<dbReference type="InterPro" id="IPR036097">
    <property type="entry name" value="HisK_dim/P_sf"/>
</dbReference>
<dbReference type="Gene3D" id="3.40.50.2300">
    <property type="match status" value="1"/>
</dbReference>
<evidence type="ECO:0000259" key="18">
    <source>
        <dbReference type="PROSITE" id="PS50110"/>
    </source>
</evidence>
<dbReference type="Pfam" id="PF12833">
    <property type="entry name" value="HTH_18"/>
    <property type="match status" value="1"/>
</dbReference>
<dbReference type="Gene3D" id="2.60.120.260">
    <property type="entry name" value="Galactose-binding domain-like"/>
    <property type="match status" value="1"/>
</dbReference>
<dbReference type="InterPro" id="IPR011006">
    <property type="entry name" value="CheY-like_superfamily"/>
</dbReference>
<dbReference type="EMBL" id="FSRK01000001">
    <property type="protein sequence ID" value="SIO01604.1"/>
    <property type="molecule type" value="Genomic_DNA"/>
</dbReference>
<keyword evidence="13" id="KW-0175">Coiled coil</keyword>
<dbReference type="SUPFAM" id="SSF46689">
    <property type="entry name" value="Homeodomain-like"/>
    <property type="match status" value="1"/>
</dbReference>
<dbReference type="PROSITE" id="PS00041">
    <property type="entry name" value="HTH_ARAC_FAMILY_1"/>
    <property type="match status" value="1"/>
</dbReference>
<dbReference type="PROSITE" id="PS50109">
    <property type="entry name" value="HIS_KIN"/>
    <property type="match status" value="1"/>
</dbReference>
<dbReference type="GO" id="GO:0005524">
    <property type="term" value="F:ATP binding"/>
    <property type="evidence" value="ECO:0007669"/>
    <property type="project" value="UniProtKB-KW"/>
</dbReference>
<dbReference type="InterPro" id="IPR036890">
    <property type="entry name" value="HATPase_C_sf"/>
</dbReference>
<feature type="modified residue" description="4-aspartylphosphate" evidence="12">
    <location>
        <position position="782"/>
    </location>
</feature>
<evidence type="ECO:0000256" key="9">
    <source>
        <dbReference type="ARBA" id="ARBA00023015"/>
    </source>
</evidence>
<dbReference type="OrthoDB" id="1522078at2"/>
<feature type="transmembrane region" description="Helical" evidence="14">
    <location>
        <begin position="296"/>
        <end position="312"/>
    </location>
</feature>
<evidence type="ECO:0000256" key="10">
    <source>
        <dbReference type="ARBA" id="ARBA00023125"/>
    </source>
</evidence>
<feature type="transmembrane region" description="Helical" evidence="14">
    <location>
        <begin position="205"/>
        <end position="226"/>
    </location>
</feature>
<feature type="signal peptide" evidence="15">
    <location>
        <begin position="1"/>
        <end position="24"/>
    </location>
</feature>
<dbReference type="Gene3D" id="1.10.287.130">
    <property type="match status" value="1"/>
</dbReference>
<evidence type="ECO:0000259" key="17">
    <source>
        <dbReference type="PROSITE" id="PS50109"/>
    </source>
</evidence>
<evidence type="ECO:0000256" key="1">
    <source>
        <dbReference type="ARBA" id="ARBA00000085"/>
    </source>
</evidence>
<dbReference type="AlphaFoldDB" id="A0A1N6G273"/>
<dbReference type="GO" id="GO:0000155">
    <property type="term" value="F:phosphorelay sensor kinase activity"/>
    <property type="evidence" value="ECO:0007669"/>
    <property type="project" value="InterPro"/>
</dbReference>
<keyword evidence="3 12" id="KW-0597">Phosphoprotein</keyword>
<keyword evidence="6 19" id="KW-0418">Kinase</keyword>
<dbReference type="CDD" id="cd00082">
    <property type="entry name" value="HisKA"/>
    <property type="match status" value="1"/>
</dbReference>
<sequence length="980" mass="112314">MVKFRTCKSIFIVLFFLVQVFVFAQSQTVILTDQQIEKPVWLQNFHWRFHPGDKIEFASPKFSDESWQIISNTNFGKDKYSKAPMPKGWTGIGWFRIKVKKSEANLTDTWAMSINHDGASEVYLDGKKIVTIGKVGDSKENMVASRQPYLSIPLAITDTLSHLIAIRYSNYDAPYPNFYGFQASLQDFQTMNAKQKADKFVMDQLLMSVAAACILILLHLLIYIFYPKLKINLYYILFVACVAIGLYARYQTFVTTSPTGQVFYMKVFMGFVTLHFTFGFLLLYYAAFGKIPLKRTVIMLLASVPVAIYLLLNWYESWYDFKIMWFQKWHQNIFVLIFFADAIIFLLKAIKNGNKKLWLLLVGMFIFIIMGTIAGSNQFGWFTVQQVMILFGWGNLLMPILFSIYMAIDIANTNRNLAFQLVENKKLSEENLEKELEKIRLISEQADHLEKTVLERTAQVRDQAEKLKVMDAAKSRFFINLTHEFKTPLTLIINPAKELLQNPDKATAKQYAQYILKNSERLLQLINQLLDLSRLESGQMKVDYQNIDIVKWLELHVKQFGSLAEHHHLELKFETRQQELWVQTDLDKFEKIVQNLVSNAIKFSEKNGSVDVILQKLNENYFEIKVIDKGIGIKKEKLPYIFDRFYQVDASDSRDREGAGVGLALVKELVELLNGSIEVNSEENIGSAFTVSLPYLSADKNKGVTVTSPLTEIYNNDNNLELFEDELLNENKETVLIAEDNEQLREFIEITLKNNYQVLSASNGAEGIQIAQDMVPDLVITDLMMPRKNGYELCDTLKNDERTSHIPIVMLTAKTDQDSKIYGIRSGADAYLAKPFDKTELIAIIENLITTRQKLRLKFSQNNGWLNEISELPSIEQSFLSKIKDIIHDRIDDVQLSAESLGSEVGLSRTQLHRKLKALINQSPGELLRTIRMQKAHELLEKKTGSIAEVGFMVGYGNPANFSTSFAKYFGYPPSAVNKD</sequence>
<name>A0A1N6G273_9FLAO</name>
<accession>A0A1N6G273</accession>
<dbReference type="PROSITE" id="PS01124">
    <property type="entry name" value="HTH_ARAC_FAMILY_2"/>
    <property type="match status" value="1"/>
</dbReference>
<dbReference type="PROSITE" id="PS50110">
    <property type="entry name" value="RESPONSE_REGULATORY"/>
    <property type="match status" value="1"/>
</dbReference>
<protein>
    <recommendedName>
        <fullName evidence="2">histidine kinase</fullName>
        <ecNumber evidence="2">2.7.13.3</ecNumber>
    </recommendedName>
</protein>